<reference evidence="1 2" key="1">
    <citation type="submission" date="2018-03" db="EMBL/GenBank/DDBJ databases">
        <title>Bacteriophage NCPPB3778 and a type I-E CRISPR drive the evolution of the US Biological Select Agent, Rathayibacter toxicus.</title>
        <authorList>
            <person name="Davis E.W.II."/>
            <person name="Tabima J.F."/>
            <person name="Weisberg A.J."/>
            <person name="Dantas Lopes L."/>
            <person name="Wiseman M.S."/>
            <person name="Wiseman M.S."/>
            <person name="Pupko T."/>
            <person name="Belcher M.S."/>
            <person name="Sechler A.J."/>
            <person name="Tancos M.A."/>
            <person name="Schroeder B.K."/>
            <person name="Murray T.D."/>
            <person name="Luster D.G."/>
            <person name="Schneider W.L."/>
            <person name="Rogers E."/>
            <person name="Andreote F.D."/>
            <person name="Grunwald N.J."/>
            <person name="Putnam M.L."/>
            <person name="Chang J.H."/>
        </authorList>
    </citation>
    <scope>NUCLEOTIDE SEQUENCE [LARGE SCALE GENOMIC DNA]</scope>
    <source>
        <strain evidence="1 2">DSM 15932</strain>
    </source>
</reference>
<dbReference type="InterPro" id="IPR027417">
    <property type="entry name" value="P-loop_NTPase"/>
</dbReference>
<dbReference type="CDD" id="cd02019">
    <property type="entry name" value="NK"/>
    <property type="match status" value="1"/>
</dbReference>
<accession>A0A3Q9UVE4</accession>
<evidence type="ECO:0000313" key="2">
    <source>
        <dbReference type="Proteomes" id="UP000285317"/>
    </source>
</evidence>
<protein>
    <submittedName>
        <fullName evidence="1">ATP-binding protein</fullName>
    </submittedName>
</protein>
<proteinExistence type="predicted"/>
<gene>
    <name evidence="1" type="ORF">C1I64_05205</name>
</gene>
<dbReference type="RefSeq" id="WP_127886442.1">
    <property type="nucleotide sequence ID" value="NZ_CP028137.1"/>
</dbReference>
<keyword evidence="1" id="KW-0547">Nucleotide-binding</keyword>
<name>A0A3Q9UVE4_9MICO</name>
<dbReference type="Gene3D" id="3.40.50.300">
    <property type="entry name" value="P-loop containing nucleotide triphosphate hydrolases"/>
    <property type="match status" value="1"/>
</dbReference>
<dbReference type="EMBL" id="CP028137">
    <property type="protein sequence ID" value="AZZ51501.1"/>
    <property type="molecule type" value="Genomic_DNA"/>
</dbReference>
<dbReference type="AlphaFoldDB" id="A0A3Q9UVE4"/>
<sequence length="196" mass="21263">MVDPQHLTGATARTLVAGLVARRARTVLLDGPSGSGKSTFALALLAELRRSARAPAAALVRMDDVYPGWSGLDRSVAIAADRIVRPHALGLGARWQAWNWAADTTAGPRTAEGPLLLLEGCGAAGERSRRFADLTVWIEADEAQRKQRALARDGALFEPHWDSWDEQFRRYCARERPREGADLVLDSSDPEAIAPG</sequence>
<keyword evidence="1" id="KW-0067">ATP-binding</keyword>
<dbReference type="Proteomes" id="UP000285317">
    <property type="component" value="Chromosome"/>
</dbReference>
<dbReference type="SUPFAM" id="SSF52540">
    <property type="entry name" value="P-loop containing nucleoside triphosphate hydrolases"/>
    <property type="match status" value="1"/>
</dbReference>
<dbReference type="KEGG" id="rfs:C1I64_05205"/>
<dbReference type="GO" id="GO:0005524">
    <property type="term" value="F:ATP binding"/>
    <property type="evidence" value="ECO:0007669"/>
    <property type="project" value="UniProtKB-KW"/>
</dbReference>
<evidence type="ECO:0000313" key="1">
    <source>
        <dbReference type="EMBL" id="AZZ51501.1"/>
    </source>
</evidence>
<organism evidence="1 2">
    <name type="scientific">Rathayibacter festucae DSM 15932</name>
    <dbReference type="NCBI Taxonomy" id="1328866"/>
    <lineage>
        <taxon>Bacteria</taxon>
        <taxon>Bacillati</taxon>
        <taxon>Actinomycetota</taxon>
        <taxon>Actinomycetes</taxon>
        <taxon>Micrococcales</taxon>
        <taxon>Microbacteriaceae</taxon>
        <taxon>Rathayibacter</taxon>
    </lineage>
</organism>